<dbReference type="RefSeq" id="WP_015961537.1">
    <property type="nucleotide sequence ID" value="NZ_CP021281.1"/>
</dbReference>
<sequence>MPDKKFEFKRDKILFVFFSNNFMYENKADFLSQIKKIKIFANSQETILPLPDDVPLDIPLMFLTKKDDFEIKFSKSRIDFVKLSPDSNFDLKEWVGKLNKIISSQLKHIGIVIYSSSSDNSDSDFSKIGKLFTSNGNDIFKVSTSDECFLRTLNLETLDFQERNFKINESLIIGTNKSKNQLSIQFDVNTFPAIECTINNEFINHFIQHAFKSADLFSNNLINKVYSDG</sequence>
<organism evidence="1 2">
    <name type="scientific">Legionella pneumophila subsp. pneumophila</name>
    <dbReference type="NCBI Taxonomy" id="91891"/>
    <lineage>
        <taxon>Bacteria</taxon>
        <taxon>Pseudomonadati</taxon>
        <taxon>Pseudomonadota</taxon>
        <taxon>Gammaproteobacteria</taxon>
        <taxon>Legionellales</taxon>
        <taxon>Legionellaceae</taxon>
        <taxon>Legionella</taxon>
    </lineage>
</organism>
<comment type="caution">
    <text evidence="1">The sequence shown here is derived from an EMBL/GenBank/DDBJ whole genome shotgun (WGS) entry which is preliminary data.</text>
</comment>
<evidence type="ECO:0000313" key="2">
    <source>
        <dbReference type="Proteomes" id="UP000277145"/>
    </source>
</evidence>
<protein>
    <submittedName>
        <fullName evidence="1">Uncharacterized protein</fullName>
    </submittedName>
</protein>
<dbReference type="EMBL" id="QWDR01000001">
    <property type="protein sequence ID" value="RJY34692.1"/>
    <property type="molecule type" value="Genomic_DNA"/>
</dbReference>
<gene>
    <name evidence="1" type="ORF">D1H98_07950</name>
</gene>
<reference evidence="1 2" key="1">
    <citation type="submission" date="2018-08" db="EMBL/GenBank/DDBJ databases">
        <title>Genome Sequences of Legionella pneumophila subsp. pneumophila Isolates, Recovered from a Drinking Water System in a Large Builging.</title>
        <authorList>
            <person name="Gomez-Alvarez V."/>
            <person name="Boczek L."/>
            <person name="King D."/>
            <person name="Pemberton A."/>
            <person name="Pfaller S."/>
            <person name="Rodgers M."/>
            <person name="Santodomingo J."/>
            <person name="Revetta R."/>
        </authorList>
    </citation>
    <scope>NUCLEOTIDE SEQUENCE [LARGE SCALE GENOMIC DNA]</scope>
    <source>
        <strain evidence="1 2">L01C.1</strain>
    </source>
</reference>
<name>A0A3A6VGW0_LEGPN</name>
<accession>A0A3A6VGW0</accession>
<dbReference type="AlphaFoldDB" id="A0A3A6VGW0"/>
<evidence type="ECO:0000313" key="1">
    <source>
        <dbReference type="EMBL" id="RJY34692.1"/>
    </source>
</evidence>
<proteinExistence type="predicted"/>
<dbReference type="Proteomes" id="UP000277145">
    <property type="component" value="Unassembled WGS sequence"/>
</dbReference>